<keyword evidence="2" id="KW-0812">Transmembrane</keyword>
<feature type="transmembrane region" description="Helical" evidence="2">
    <location>
        <begin position="21"/>
        <end position="39"/>
    </location>
</feature>
<feature type="compositionally biased region" description="Low complexity" evidence="1">
    <location>
        <begin position="99"/>
        <end position="121"/>
    </location>
</feature>
<evidence type="ECO:0000259" key="3">
    <source>
        <dbReference type="Pfam" id="PF07331"/>
    </source>
</evidence>
<dbReference type="InterPro" id="IPR009936">
    <property type="entry name" value="DUF1468"/>
</dbReference>
<evidence type="ECO:0000256" key="1">
    <source>
        <dbReference type="SAM" id="MobiDB-lite"/>
    </source>
</evidence>
<dbReference type="RefSeq" id="WP_209339496.1">
    <property type="nucleotide sequence ID" value="NZ_JAGIQL010000027.1"/>
</dbReference>
<feature type="transmembrane region" description="Helical" evidence="2">
    <location>
        <begin position="51"/>
        <end position="75"/>
    </location>
</feature>
<gene>
    <name evidence="4" type="ORF">JFN87_09490</name>
</gene>
<keyword evidence="2" id="KW-0472">Membrane</keyword>
<protein>
    <submittedName>
        <fullName evidence="4">Tripartite tricarboxylate transporter TctB family protein</fullName>
    </submittedName>
</protein>
<dbReference type="EMBL" id="JAGIQL010000027">
    <property type="protein sequence ID" value="MBP0457731.1"/>
    <property type="molecule type" value="Genomic_DNA"/>
</dbReference>
<dbReference type="AlphaFoldDB" id="A0A940RUZ3"/>
<keyword evidence="2" id="KW-1133">Transmembrane helix</keyword>
<feature type="domain" description="DUF1468" evidence="3">
    <location>
        <begin position="34"/>
        <end position="194"/>
    </location>
</feature>
<dbReference type="Pfam" id="PF07331">
    <property type="entry name" value="TctB"/>
    <property type="match status" value="1"/>
</dbReference>
<comment type="caution">
    <text evidence="4">The sequence shown here is derived from an EMBL/GenBank/DDBJ whole genome shotgun (WGS) entry which is preliminary data.</text>
</comment>
<accession>A0A940RUZ3</accession>
<feature type="region of interest" description="Disordered" evidence="1">
    <location>
        <begin position="79"/>
        <end position="121"/>
    </location>
</feature>
<proteinExistence type="predicted"/>
<sequence>MSDTAANGTHGERRRLHLGELLIDLAIVAGSLLYLHAASKYPPQGRQVPDVVGWIALALGALHLLAHVVPGLWGLTHGKDGRRQEPRAVPSPAQEADEAQAAAADGETAHGEAAPASPSMSMAQGDSRQILIAIAWIAGLLAGTYVLGYAVAIPLFFFAYFAVMRAWRTAVVSAVVMGVLTEGVFALALSVPLPTGMFW</sequence>
<keyword evidence="5" id="KW-1185">Reference proteome</keyword>
<evidence type="ECO:0000256" key="2">
    <source>
        <dbReference type="SAM" id="Phobius"/>
    </source>
</evidence>
<organism evidence="4 5">
    <name type="scientific">Streptomyces montanisoli</name>
    <dbReference type="NCBI Taxonomy" id="2798581"/>
    <lineage>
        <taxon>Bacteria</taxon>
        <taxon>Bacillati</taxon>
        <taxon>Actinomycetota</taxon>
        <taxon>Actinomycetes</taxon>
        <taxon>Kitasatosporales</taxon>
        <taxon>Streptomycetaceae</taxon>
        <taxon>Streptomyces</taxon>
    </lineage>
</organism>
<reference evidence="4" key="1">
    <citation type="submission" date="2021-03" db="EMBL/GenBank/DDBJ databases">
        <title>Whole genome sequence of Streptomyces bomunensis MMS17-BM035.</title>
        <authorList>
            <person name="Lee J.H."/>
        </authorList>
    </citation>
    <scope>NUCLEOTIDE SEQUENCE</scope>
    <source>
        <strain evidence="4">MMS17-BM035</strain>
    </source>
</reference>
<name>A0A940RUZ3_9ACTN</name>
<evidence type="ECO:0000313" key="4">
    <source>
        <dbReference type="EMBL" id="MBP0457731.1"/>
    </source>
</evidence>
<feature type="transmembrane region" description="Helical" evidence="2">
    <location>
        <begin position="169"/>
        <end position="193"/>
    </location>
</feature>
<feature type="transmembrane region" description="Helical" evidence="2">
    <location>
        <begin position="130"/>
        <end position="163"/>
    </location>
</feature>
<dbReference type="Proteomes" id="UP000670475">
    <property type="component" value="Unassembled WGS sequence"/>
</dbReference>
<evidence type="ECO:0000313" key="5">
    <source>
        <dbReference type="Proteomes" id="UP000670475"/>
    </source>
</evidence>